<dbReference type="EMBL" id="BAABBB010000009">
    <property type="protein sequence ID" value="GAA3533237.1"/>
    <property type="molecule type" value="Genomic_DNA"/>
</dbReference>
<evidence type="ECO:0000313" key="2">
    <source>
        <dbReference type="EMBL" id="GAA3533237.1"/>
    </source>
</evidence>
<keyword evidence="3" id="KW-1185">Reference proteome</keyword>
<accession>A0ABP6VDV3</accession>
<reference evidence="3" key="1">
    <citation type="journal article" date="2019" name="Int. J. Syst. Evol. Microbiol.">
        <title>The Global Catalogue of Microorganisms (GCM) 10K type strain sequencing project: providing services to taxonomists for standard genome sequencing and annotation.</title>
        <authorList>
            <consortium name="The Broad Institute Genomics Platform"/>
            <consortium name="The Broad Institute Genome Sequencing Center for Infectious Disease"/>
            <person name="Wu L."/>
            <person name="Ma J."/>
        </authorList>
    </citation>
    <scope>NUCLEOTIDE SEQUENCE [LARGE SCALE GENOMIC DNA]</scope>
    <source>
        <strain evidence="3">JCM 17460</strain>
    </source>
</reference>
<dbReference type="RefSeq" id="WP_218236234.1">
    <property type="nucleotide sequence ID" value="NZ_BAABBB010000009.1"/>
</dbReference>
<comment type="caution">
    <text evidence="2">The sequence shown here is derived from an EMBL/GenBank/DDBJ whole genome shotgun (WGS) entry which is preliminary data.</text>
</comment>
<sequence>MSVTLAELVVADPPASWREAGFSVDDDGSCWVGAVRIRLVGTEHGTGIVGWALGGVPAGTSDVDGIPTIPAAPATVEPSRPSEHPNGVTHLDHVVLLSPDLARTTAALRSLGLDVRRERDGTLGGAAMRQVFFRLGEVILEVVGSPDAQGEGPSSLWGLTHTVPDIDAAARLLGERTSPVKDAVQPGRRITTLRHRDLEMSVRTALISPHVRRTERQ</sequence>
<dbReference type="Pfam" id="PF00903">
    <property type="entry name" value="Glyoxalase"/>
    <property type="match status" value="1"/>
</dbReference>
<proteinExistence type="predicted"/>
<dbReference type="Proteomes" id="UP001500301">
    <property type="component" value="Unassembled WGS sequence"/>
</dbReference>
<evidence type="ECO:0000313" key="3">
    <source>
        <dbReference type="Proteomes" id="UP001500301"/>
    </source>
</evidence>
<evidence type="ECO:0000259" key="1">
    <source>
        <dbReference type="Pfam" id="PF00903"/>
    </source>
</evidence>
<dbReference type="InterPro" id="IPR004360">
    <property type="entry name" value="Glyas_Fos-R_dOase_dom"/>
</dbReference>
<gene>
    <name evidence="2" type="ORF">GCM10022263_22020</name>
</gene>
<protein>
    <recommendedName>
        <fullName evidence="1">Glyoxalase/fosfomycin resistance/dioxygenase domain-containing protein</fullName>
    </recommendedName>
</protein>
<name>A0ABP6VDV3_9ACTN</name>
<feature type="domain" description="Glyoxalase/fosfomycin resistance/dioxygenase" evidence="1">
    <location>
        <begin position="91"/>
        <end position="189"/>
    </location>
</feature>
<organism evidence="2 3">
    <name type="scientific">Nocardioides daeguensis</name>
    <dbReference type="NCBI Taxonomy" id="908359"/>
    <lineage>
        <taxon>Bacteria</taxon>
        <taxon>Bacillati</taxon>
        <taxon>Actinomycetota</taxon>
        <taxon>Actinomycetes</taxon>
        <taxon>Propionibacteriales</taxon>
        <taxon>Nocardioidaceae</taxon>
        <taxon>Nocardioides</taxon>
    </lineage>
</organism>